<dbReference type="EMBL" id="NSIT01000002">
    <property type="protein sequence ID" value="PJE80934.1"/>
    <property type="molecule type" value="Genomic_DNA"/>
</dbReference>
<name>A0A2H9TCJ6_9ZZZZ</name>
<feature type="transmembrane region" description="Helical" evidence="7">
    <location>
        <begin position="36"/>
        <end position="54"/>
    </location>
</feature>
<keyword evidence="5 7" id="KW-1133">Transmembrane helix</keyword>
<feature type="transmembrane region" description="Helical" evidence="7">
    <location>
        <begin position="151"/>
        <end position="172"/>
    </location>
</feature>
<comment type="caution">
    <text evidence="9">The sequence shown here is derived from an EMBL/GenBank/DDBJ whole genome shotgun (WGS) entry which is preliminary data.</text>
</comment>
<dbReference type="Gene3D" id="1.20.1530.20">
    <property type="match status" value="1"/>
</dbReference>
<feature type="transmembrane region" description="Helical" evidence="7">
    <location>
        <begin position="90"/>
        <end position="114"/>
    </location>
</feature>
<gene>
    <name evidence="9" type="primary">magA</name>
    <name evidence="9" type="ORF">CI610_00092</name>
</gene>
<keyword evidence="3" id="KW-0813">Transport</keyword>
<feature type="transmembrane region" description="Helical" evidence="7">
    <location>
        <begin position="216"/>
        <end position="235"/>
    </location>
</feature>
<feature type="transmembrane region" description="Helical" evidence="7">
    <location>
        <begin position="60"/>
        <end position="78"/>
    </location>
</feature>
<dbReference type="GO" id="GO:1902600">
    <property type="term" value="P:proton transmembrane transport"/>
    <property type="evidence" value="ECO:0007669"/>
    <property type="project" value="InterPro"/>
</dbReference>
<dbReference type="InterPro" id="IPR006153">
    <property type="entry name" value="Cation/H_exchanger_TM"/>
</dbReference>
<organism evidence="9">
    <name type="scientific">invertebrate metagenome</name>
    <dbReference type="NCBI Taxonomy" id="1711999"/>
    <lineage>
        <taxon>unclassified sequences</taxon>
        <taxon>metagenomes</taxon>
        <taxon>organismal metagenomes</taxon>
    </lineage>
</organism>
<evidence type="ECO:0000313" key="9">
    <source>
        <dbReference type="EMBL" id="PJE80934.1"/>
    </source>
</evidence>
<accession>A0A2H9TCJ6</accession>
<feature type="transmembrane region" description="Helical" evidence="7">
    <location>
        <begin position="12"/>
        <end position="29"/>
    </location>
</feature>
<comment type="similarity">
    <text evidence="2">Belongs to the monovalent cation:proton antiporter 2 (CPA2) transporter (TC 2.A.37) family.</text>
</comment>
<protein>
    <submittedName>
        <fullName evidence="9">Iron transporter MagA</fullName>
    </submittedName>
</protein>
<dbReference type="PANTHER" id="PTHR42751">
    <property type="entry name" value="SODIUM/HYDROGEN EXCHANGER FAMILY/TRKA DOMAIN PROTEIN"/>
    <property type="match status" value="1"/>
</dbReference>
<feature type="transmembrane region" description="Helical" evidence="7">
    <location>
        <begin position="292"/>
        <end position="316"/>
    </location>
</feature>
<comment type="subcellular location">
    <subcellularLocation>
        <location evidence="1">Membrane</location>
        <topology evidence="1">Multi-pass membrane protein</topology>
    </subcellularLocation>
</comment>
<keyword evidence="6 7" id="KW-0472">Membrane</keyword>
<feature type="transmembrane region" description="Helical" evidence="7">
    <location>
        <begin position="269"/>
        <end position="286"/>
    </location>
</feature>
<reference evidence="9" key="1">
    <citation type="journal article" date="2017" name="Appl. Environ. Microbiol.">
        <title>Molecular characterization of an Endozoicomonas-like organism causing infection in king scallop Pecten maximus L.</title>
        <authorList>
            <person name="Cano I."/>
            <person name="van Aerle R."/>
            <person name="Ross S."/>
            <person name="Verner-Jeffreys D.W."/>
            <person name="Paley R.K."/>
            <person name="Rimmer G."/>
            <person name="Ryder D."/>
            <person name="Hooper P."/>
            <person name="Stone D."/>
            <person name="Feist S.W."/>
        </authorList>
    </citation>
    <scope>NUCLEOTIDE SEQUENCE</scope>
</reference>
<feature type="transmembrane region" description="Helical" evidence="7">
    <location>
        <begin position="241"/>
        <end position="260"/>
    </location>
</feature>
<dbReference type="Pfam" id="PF00999">
    <property type="entry name" value="Na_H_Exchanger"/>
    <property type="match status" value="1"/>
</dbReference>
<evidence type="ECO:0000256" key="4">
    <source>
        <dbReference type="ARBA" id="ARBA00022692"/>
    </source>
</evidence>
<dbReference type="GO" id="GO:0016020">
    <property type="term" value="C:membrane"/>
    <property type="evidence" value="ECO:0007669"/>
    <property type="project" value="UniProtKB-SubCell"/>
</dbReference>
<feature type="transmembrane region" description="Helical" evidence="7">
    <location>
        <begin position="120"/>
        <end position="139"/>
    </location>
</feature>
<evidence type="ECO:0000256" key="5">
    <source>
        <dbReference type="ARBA" id="ARBA00022989"/>
    </source>
</evidence>
<feature type="domain" description="Cation/H+ exchanger transmembrane" evidence="8">
    <location>
        <begin position="20"/>
        <end position="372"/>
    </location>
</feature>
<sequence length="391" mass="42930">MQGAFEYLVLEMAVIFGGASLLGSLFVWLKQPIIMAYIVLGVIAGPYGISLIVNDGHIDAVSHMGIILLMFLLGLHLHPRNLLKQIRQTAAVTCCCIILMTLLLYAVLAFFFHFSQIDAVVAGIALSFSSTVISLKLIPTTTLHHRRTGEVMISILLFEDILAILTILMLYGSHNGATIDALLLPLKTCVFSVVAWLFVRYLVLPLFHRFDIIPEYIFLMSLGWCFTAAQCADYLGLSHEIGAFIAGVTIAMSPISLVIAEGLKPVREFFLILFFFSVGAQFDPFLPPQLWWAIALSSLLILIVKPLLFKLLLTFWTGESTTNAMEMGLRLGQSSEFSLLLACGALAAGKISNNAALLVEAAAIITFVISTYLVVFRLPTPISPDRNLRSD</sequence>
<dbReference type="PANTHER" id="PTHR42751:SF3">
    <property type="entry name" value="SODIUM_GLUTAMATE SYMPORTER"/>
    <property type="match status" value="1"/>
</dbReference>
<dbReference type="InterPro" id="IPR038770">
    <property type="entry name" value="Na+/solute_symporter_sf"/>
</dbReference>
<evidence type="ECO:0000256" key="1">
    <source>
        <dbReference type="ARBA" id="ARBA00004141"/>
    </source>
</evidence>
<evidence type="ECO:0000256" key="7">
    <source>
        <dbReference type="SAM" id="Phobius"/>
    </source>
</evidence>
<dbReference type="GO" id="GO:0015297">
    <property type="term" value="F:antiporter activity"/>
    <property type="evidence" value="ECO:0007669"/>
    <property type="project" value="InterPro"/>
</dbReference>
<proteinExistence type="inferred from homology"/>
<feature type="transmembrane region" description="Helical" evidence="7">
    <location>
        <begin position="355"/>
        <end position="376"/>
    </location>
</feature>
<evidence type="ECO:0000256" key="3">
    <source>
        <dbReference type="ARBA" id="ARBA00022448"/>
    </source>
</evidence>
<evidence type="ECO:0000256" key="2">
    <source>
        <dbReference type="ARBA" id="ARBA00005551"/>
    </source>
</evidence>
<feature type="transmembrane region" description="Helical" evidence="7">
    <location>
        <begin position="184"/>
        <end position="204"/>
    </location>
</feature>
<dbReference type="AlphaFoldDB" id="A0A2H9TCJ6"/>
<evidence type="ECO:0000256" key="6">
    <source>
        <dbReference type="ARBA" id="ARBA00023136"/>
    </source>
</evidence>
<keyword evidence="4 7" id="KW-0812">Transmembrane</keyword>
<evidence type="ECO:0000259" key="8">
    <source>
        <dbReference type="Pfam" id="PF00999"/>
    </source>
</evidence>